<name>A0ABR3Y6T3_9PEZI</name>
<dbReference type="EMBL" id="JAWRVE010000001">
    <property type="protein sequence ID" value="KAL1884003.1"/>
    <property type="molecule type" value="Genomic_DNA"/>
</dbReference>
<evidence type="ECO:0000313" key="2">
    <source>
        <dbReference type="Proteomes" id="UP001583177"/>
    </source>
</evidence>
<comment type="caution">
    <text evidence="1">The sequence shown here is derived from an EMBL/GenBank/DDBJ whole genome shotgun (WGS) entry which is preliminary data.</text>
</comment>
<keyword evidence="2" id="KW-1185">Reference proteome</keyword>
<dbReference type="SUPFAM" id="SSF56112">
    <property type="entry name" value="Protein kinase-like (PK-like)"/>
    <property type="match status" value="1"/>
</dbReference>
<protein>
    <recommendedName>
        <fullName evidence="3">Aminoglycoside phosphotransferase domain-containing protein</fullName>
    </recommendedName>
</protein>
<proteinExistence type="predicted"/>
<evidence type="ECO:0000313" key="1">
    <source>
        <dbReference type="EMBL" id="KAL1884003.1"/>
    </source>
</evidence>
<dbReference type="InterPro" id="IPR011009">
    <property type="entry name" value="Kinase-like_dom_sf"/>
</dbReference>
<dbReference type="Gene3D" id="3.90.1200.10">
    <property type="match status" value="1"/>
</dbReference>
<reference evidence="1 2" key="1">
    <citation type="journal article" date="2024" name="IMA Fungus">
        <title>IMA Genome - F19 : A genome assembly and annotation guide to empower mycologists, including annotated draft genome sequences of Ceratocystis pirilliformis, Diaporthe australafricana, Fusarium ophioides, Paecilomyces lecythidis, and Sporothrix stenoceras.</title>
        <authorList>
            <person name="Aylward J."/>
            <person name="Wilson A.M."/>
            <person name="Visagie C.M."/>
            <person name="Spraker J."/>
            <person name="Barnes I."/>
            <person name="Buitendag C."/>
            <person name="Ceriani C."/>
            <person name="Del Mar Angel L."/>
            <person name="du Plessis D."/>
            <person name="Fuchs T."/>
            <person name="Gasser K."/>
            <person name="Kramer D."/>
            <person name="Li W."/>
            <person name="Munsamy K."/>
            <person name="Piso A."/>
            <person name="Price J.L."/>
            <person name="Sonnekus B."/>
            <person name="Thomas C."/>
            <person name="van der Nest A."/>
            <person name="van Dijk A."/>
            <person name="van Heerden A."/>
            <person name="van Vuuren N."/>
            <person name="Yilmaz N."/>
            <person name="Duong T.A."/>
            <person name="van der Merwe N.A."/>
            <person name="Wingfield M.J."/>
            <person name="Wingfield B.D."/>
        </authorList>
    </citation>
    <scope>NUCLEOTIDE SEQUENCE [LARGE SCALE GENOMIC DNA]</scope>
    <source>
        <strain evidence="1 2">CMW 18300</strain>
    </source>
</reference>
<dbReference type="Proteomes" id="UP001583177">
    <property type="component" value="Unassembled WGS sequence"/>
</dbReference>
<accession>A0ABR3Y6T3</accession>
<sequence length="367" mass="40551">MPAQPLPQDASPEVPTHPLDWKVGIDEYLAQNDITCDKAVPLDTGTSCYLWRLEGLKDAEASANGHQQGQPVIMKCADSAPKDQAFPVAADRLSIEVRALRSQAVAEACRNEPSVEVPTVLRTTKNGFIMNWAGNTDLRTAYKTGELVDAAGVGARLGKWLGHLHLAGIAAGPERWKPMNDELEKFYVPGGIAETFVRMATNSQEETDRIMSALRAPTTARALTPWDFRPMNVVVRKHEDKESHIDLTVVDWELCHYGETSDDVRMWFCEVLLLEAKFGNQGLLSSFLAAYKRQAGSSIVDENFVCKVALSAGVYILFLMSINPGVWGCTEEDVGPWKEEALRYIRAGVKADLDWLEQSALKPLLHG</sequence>
<gene>
    <name evidence="1" type="ORF">Daus18300_000112</name>
</gene>
<evidence type="ECO:0008006" key="3">
    <source>
        <dbReference type="Google" id="ProtNLM"/>
    </source>
</evidence>
<organism evidence="1 2">
    <name type="scientific">Diaporthe australafricana</name>
    <dbReference type="NCBI Taxonomy" id="127596"/>
    <lineage>
        <taxon>Eukaryota</taxon>
        <taxon>Fungi</taxon>
        <taxon>Dikarya</taxon>
        <taxon>Ascomycota</taxon>
        <taxon>Pezizomycotina</taxon>
        <taxon>Sordariomycetes</taxon>
        <taxon>Sordariomycetidae</taxon>
        <taxon>Diaporthales</taxon>
        <taxon>Diaporthaceae</taxon>
        <taxon>Diaporthe</taxon>
    </lineage>
</organism>